<dbReference type="NCBIfam" id="NF004141">
    <property type="entry name" value="PRK05618.4-4"/>
    <property type="match status" value="1"/>
</dbReference>
<feature type="domain" description="Large ribosomal subunit protein bL25 L25" evidence="7">
    <location>
        <begin position="6"/>
        <end position="92"/>
    </location>
</feature>
<dbReference type="EMBL" id="CP009170">
    <property type="protein sequence ID" value="AIS52962.1"/>
    <property type="molecule type" value="Genomic_DNA"/>
</dbReference>
<comment type="function">
    <text evidence="5">This is one of the proteins that binds to the 5S RNA in the ribosome where it forms part of the central protuberance.</text>
</comment>
<evidence type="ECO:0000259" key="8">
    <source>
        <dbReference type="Pfam" id="PF14693"/>
    </source>
</evidence>
<comment type="similarity">
    <text evidence="5">Belongs to the bacterial ribosomal protein bL25 family. CTC subfamily.</text>
</comment>
<evidence type="ECO:0000259" key="7">
    <source>
        <dbReference type="Pfam" id="PF01386"/>
    </source>
</evidence>
<keyword evidence="4 5" id="KW-0687">Ribonucleoprotein</keyword>
<evidence type="ECO:0000256" key="6">
    <source>
        <dbReference type="SAM" id="MobiDB-lite"/>
    </source>
</evidence>
<protein>
    <recommendedName>
        <fullName evidence="5">Large ribosomal subunit protein bL25</fullName>
    </recommendedName>
    <alternativeName>
        <fullName evidence="5">General stress protein CTC</fullName>
    </alternativeName>
</protein>
<proteinExistence type="inferred from homology"/>
<dbReference type="InterPro" id="IPR020056">
    <property type="entry name" value="Rbsml_bL25/Gln-tRNA_synth_N"/>
</dbReference>
<dbReference type="NCBIfam" id="NF004133">
    <property type="entry name" value="PRK05618.2-4"/>
    <property type="match status" value="1"/>
</dbReference>
<dbReference type="Gene3D" id="2.170.120.20">
    <property type="entry name" value="Ribosomal protein L25, beta domain"/>
    <property type="match status" value="1"/>
</dbReference>
<dbReference type="InterPro" id="IPR029751">
    <property type="entry name" value="Ribosomal_L25_dom"/>
</dbReference>
<evidence type="ECO:0000256" key="4">
    <source>
        <dbReference type="ARBA" id="ARBA00023274"/>
    </source>
</evidence>
<dbReference type="InterPro" id="IPR001021">
    <property type="entry name" value="Ribosomal_bL25_long"/>
</dbReference>
<dbReference type="eggNOG" id="COG1825">
    <property type="taxonomic scope" value="Bacteria"/>
</dbReference>
<dbReference type="InterPro" id="IPR020057">
    <property type="entry name" value="Ribosomal_bL25_b-dom"/>
</dbReference>
<dbReference type="Pfam" id="PF14693">
    <property type="entry name" value="Ribosomal_TL5_C"/>
    <property type="match status" value="1"/>
</dbReference>
<dbReference type="RefSeq" id="WP_049685619.1">
    <property type="nucleotide sequence ID" value="NZ_CP009170.1"/>
</dbReference>
<reference evidence="10" key="1">
    <citation type="journal article" date="2015" name="Genome Announc.">
        <title>Whole-Genome Sequences of 80 Environmental and Clinical Isolates of Burkholderia pseudomallei.</title>
        <authorList>
            <person name="Johnson S.L."/>
            <person name="Baker A.L."/>
            <person name="Chain P.S."/>
            <person name="Currie B.J."/>
            <person name="Daligault H.E."/>
            <person name="Davenport K.W."/>
            <person name="Davis C.B."/>
            <person name="Inglis T.J."/>
            <person name="Kaestli M."/>
            <person name="Koren S."/>
            <person name="Mayo M."/>
            <person name="Merritt A.J."/>
            <person name="Price E.P."/>
            <person name="Sarovich D.S."/>
            <person name="Warner J."/>
            <person name="Rosovitz M.J."/>
        </authorList>
    </citation>
    <scope>NUCLEOTIDE SEQUENCE [LARGE SCALE GENOMIC DNA]</scope>
    <source>
        <strain evidence="10">DSM 2030</strain>
    </source>
</reference>
<evidence type="ECO:0000313" key="9">
    <source>
        <dbReference type="EMBL" id="AIS52962.1"/>
    </source>
</evidence>
<dbReference type="Gene3D" id="2.40.240.10">
    <property type="entry name" value="Ribosomal Protein L25, Chain P"/>
    <property type="match status" value="1"/>
</dbReference>
<dbReference type="GO" id="GO:0003735">
    <property type="term" value="F:structural constituent of ribosome"/>
    <property type="evidence" value="ECO:0007669"/>
    <property type="project" value="InterPro"/>
</dbReference>
<dbReference type="STRING" id="2325.TKV_c18110"/>
<accession>A0A097AT40</accession>
<keyword evidence="10" id="KW-1185">Reference proteome</keyword>
<name>A0A097AT40_THEKI</name>
<dbReference type="GO" id="GO:0022625">
    <property type="term" value="C:cytosolic large ribosomal subunit"/>
    <property type="evidence" value="ECO:0007669"/>
    <property type="project" value="TreeGrafter"/>
</dbReference>
<dbReference type="PANTHER" id="PTHR33284:SF1">
    <property type="entry name" value="RIBOSOMAL PROTEIN L25_GLN-TRNA SYNTHETASE, ANTI-CODON-BINDING DOMAIN-CONTAINING PROTEIN"/>
    <property type="match status" value="1"/>
</dbReference>
<evidence type="ECO:0000256" key="2">
    <source>
        <dbReference type="ARBA" id="ARBA00022884"/>
    </source>
</evidence>
<keyword evidence="2 5" id="KW-0694">RNA-binding</keyword>
<dbReference type="OrthoDB" id="9790002at2"/>
<feature type="region of interest" description="Disordered" evidence="6">
    <location>
        <begin position="181"/>
        <end position="203"/>
    </location>
</feature>
<feature type="domain" description="Large ribosomal subunit protein bL25 beta" evidence="8">
    <location>
        <begin position="100"/>
        <end position="183"/>
    </location>
</feature>
<comment type="subunit">
    <text evidence="5">Part of the 50S ribosomal subunit; part of the 5S rRNA/L5/L18/L25 subcomplex. Contacts the 5S rRNA. Binds to the 5S rRNA independently of L5 and L18.</text>
</comment>
<feature type="compositionally biased region" description="Acidic residues" evidence="6">
    <location>
        <begin position="185"/>
        <end position="195"/>
    </location>
</feature>
<dbReference type="SUPFAM" id="SSF50715">
    <property type="entry name" value="Ribosomal protein L25-like"/>
    <property type="match status" value="1"/>
</dbReference>
<evidence type="ECO:0000313" key="10">
    <source>
        <dbReference type="Proteomes" id="UP000029669"/>
    </source>
</evidence>
<dbReference type="InterPro" id="IPR037121">
    <property type="entry name" value="Ribosomal_bL25_C"/>
</dbReference>
<evidence type="ECO:0000256" key="5">
    <source>
        <dbReference type="HAMAP-Rule" id="MF_01334"/>
    </source>
</evidence>
<dbReference type="Pfam" id="PF01386">
    <property type="entry name" value="Ribosomal_L25p"/>
    <property type="match status" value="1"/>
</dbReference>
<dbReference type="InterPro" id="IPR011035">
    <property type="entry name" value="Ribosomal_bL25/Gln-tRNA_synth"/>
</dbReference>
<dbReference type="HOGENOM" id="CLU_075939_2_1_9"/>
<dbReference type="KEGG" id="tki:TKV_c18110"/>
<evidence type="ECO:0000256" key="3">
    <source>
        <dbReference type="ARBA" id="ARBA00022980"/>
    </source>
</evidence>
<dbReference type="Proteomes" id="UP000029669">
    <property type="component" value="Chromosome"/>
</dbReference>
<keyword evidence="3 5" id="KW-0689">Ribosomal protein</keyword>
<evidence type="ECO:0000256" key="1">
    <source>
        <dbReference type="ARBA" id="ARBA00022730"/>
    </source>
</evidence>
<keyword evidence="1 5" id="KW-0699">rRNA-binding</keyword>
<dbReference type="HAMAP" id="MF_01334">
    <property type="entry name" value="Ribosomal_bL25_CTC"/>
    <property type="match status" value="1"/>
</dbReference>
<dbReference type="GO" id="GO:0008097">
    <property type="term" value="F:5S rRNA binding"/>
    <property type="evidence" value="ECO:0007669"/>
    <property type="project" value="InterPro"/>
</dbReference>
<dbReference type="AlphaFoldDB" id="A0A097AT40"/>
<gene>
    <name evidence="5 9" type="primary">rplY</name>
    <name evidence="5" type="synonym">ctc</name>
    <name evidence="9" type="ORF">TKV_c18110</name>
</gene>
<dbReference type="PANTHER" id="PTHR33284">
    <property type="entry name" value="RIBOSOMAL PROTEIN L25/GLN-TRNA SYNTHETASE, ANTI-CODON-BINDING DOMAIN-CONTAINING PROTEIN"/>
    <property type="match status" value="1"/>
</dbReference>
<dbReference type="GO" id="GO:0006412">
    <property type="term" value="P:translation"/>
    <property type="evidence" value="ECO:0007669"/>
    <property type="project" value="UniProtKB-UniRule"/>
</dbReference>
<organism evidence="9 10">
    <name type="scientific">Thermoanaerobacter kivui</name>
    <name type="common">Acetogenium kivui</name>
    <dbReference type="NCBI Taxonomy" id="2325"/>
    <lineage>
        <taxon>Bacteria</taxon>
        <taxon>Bacillati</taxon>
        <taxon>Bacillota</taxon>
        <taxon>Clostridia</taxon>
        <taxon>Thermoanaerobacterales</taxon>
        <taxon>Thermoanaerobacteraceae</taxon>
        <taxon>Thermoanaerobacter</taxon>
    </lineage>
</organism>
<dbReference type="CDD" id="cd00495">
    <property type="entry name" value="Ribosomal_L25_TL5_CTC"/>
    <property type="match status" value="1"/>
</dbReference>
<dbReference type="NCBIfam" id="TIGR00731">
    <property type="entry name" value="bL25_bact_ctc"/>
    <property type="match status" value="1"/>
</dbReference>
<dbReference type="InterPro" id="IPR020930">
    <property type="entry name" value="Ribosomal_uL5_bac-type"/>
</dbReference>
<sequence>MQSVSIEAVKRDTGKNAARRLKKQGYVPAILYGKDMAESIPLAVEYNKLQRLLQKHGRNVLLNVIVNGTTHNAIIKEIQEDTLKGKIIHVDFQRVSMYEEIEATVPLKFEGAGLVESRGGIVQHQLWELTIESLPDKIPQEITVDLSKLEIGDTLFVRDIQVPEGVKVIDDPDEVVVSVLAPKETEEEEAAEETTETTKESEQ</sequence>